<dbReference type="PANTHER" id="PTHR23088">
    <property type="entry name" value="NITRILASE-RELATED"/>
    <property type="match status" value="1"/>
</dbReference>
<protein>
    <recommendedName>
        <fullName evidence="1">CN hydrolase domain-containing protein</fullName>
    </recommendedName>
</protein>
<dbReference type="PROSITE" id="PS50263">
    <property type="entry name" value="CN_HYDROLASE"/>
    <property type="match status" value="1"/>
</dbReference>
<dbReference type="GO" id="GO:0016810">
    <property type="term" value="F:hydrolase activity, acting on carbon-nitrogen (but not peptide) bonds"/>
    <property type="evidence" value="ECO:0007669"/>
    <property type="project" value="UniProtKB-ARBA"/>
</dbReference>
<dbReference type="InterPro" id="IPR003010">
    <property type="entry name" value="C-N_Hydrolase"/>
</dbReference>
<dbReference type="SUPFAM" id="SSF56317">
    <property type="entry name" value="Carbon-nitrogen hydrolase"/>
    <property type="match status" value="1"/>
</dbReference>
<dbReference type="Gene3D" id="3.60.110.10">
    <property type="entry name" value="Carbon-nitrogen hydrolase"/>
    <property type="match status" value="3"/>
</dbReference>
<dbReference type="PANTHER" id="PTHR23088:SF27">
    <property type="entry name" value="DEAMINATED GLUTATHIONE AMIDASE"/>
    <property type="match status" value="1"/>
</dbReference>
<name>A0A6N2LSM7_SALVM</name>
<reference evidence="2" key="1">
    <citation type="submission" date="2019-03" db="EMBL/GenBank/DDBJ databases">
        <authorList>
            <person name="Mank J."/>
            <person name="Almeida P."/>
        </authorList>
    </citation>
    <scope>NUCLEOTIDE SEQUENCE</scope>
    <source>
        <strain evidence="2">78183</strain>
    </source>
</reference>
<dbReference type="Pfam" id="PF00795">
    <property type="entry name" value="CN_hydrolase"/>
    <property type="match status" value="2"/>
</dbReference>
<gene>
    <name evidence="2" type="ORF">SVIM_LOCUS264594</name>
</gene>
<feature type="domain" description="CN hydrolase" evidence="1">
    <location>
        <begin position="52"/>
        <end position="245"/>
    </location>
</feature>
<proteinExistence type="predicted"/>
<evidence type="ECO:0000313" key="2">
    <source>
        <dbReference type="EMBL" id="VFU43425.1"/>
    </source>
</evidence>
<dbReference type="EMBL" id="CAADRP010001596">
    <property type="protein sequence ID" value="VFU43425.1"/>
    <property type="molecule type" value="Genomic_DNA"/>
</dbReference>
<sequence>MPFCLNNCRLHVNLNSKRNLLICPTRHVRFRSLTVQSSGIISSDPAMASNSVRVAAAQMTSINDLAANFATCSRLVKEAVAAEAKLVCFPESFSFIAAKNGESVKLAEPLDGPIMQRYCSLARESGIWLSLGGFQEKGSDDAHLRNTHVIIDDSGNIRSRKDIVAVDSPVGRLGLSVCYDLRFPELYQQLRFQHEAQVIAAAQAGKHNENRESYGDTLIIDPWGTVVGRLPDRISTGIIVADIDFSLIDSVRAKIPIAKVNSTLFISRIRA</sequence>
<evidence type="ECO:0000259" key="1">
    <source>
        <dbReference type="PROSITE" id="PS50263"/>
    </source>
</evidence>
<dbReference type="InterPro" id="IPR036526">
    <property type="entry name" value="C-N_Hydrolase_sf"/>
</dbReference>
<accession>A0A6N2LSM7</accession>
<dbReference type="AlphaFoldDB" id="A0A6N2LSM7"/>
<organism evidence="2">
    <name type="scientific">Salix viminalis</name>
    <name type="common">Common osier</name>
    <name type="synonym">Basket willow</name>
    <dbReference type="NCBI Taxonomy" id="40686"/>
    <lineage>
        <taxon>Eukaryota</taxon>
        <taxon>Viridiplantae</taxon>
        <taxon>Streptophyta</taxon>
        <taxon>Embryophyta</taxon>
        <taxon>Tracheophyta</taxon>
        <taxon>Spermatophyta</taxon>
        <taxon>Magnoliopsida</taxon>
        <taxon>eudicotyledons</taxon>
        <taxon>Gunneridae</taxon>
        <taxon>Pentapetalae</taxon>
        <taxon>rosids</taxon>
        <taxon>fabids</taxon>
        <taxon>Malpighiales</taxon>
        <taxon>Salicaceae</taxon>
        <taxon>Saliceae</taxon>
        <taxon>Salix</taxon>
    </lineage>
</organism>